<sequence>MAAYRYKGINSFGKGITGVTEALDEKNVADMLKARGYYPVLIRPVNDAHIIRRMRDRMHRIRAGDLGAFSRQLASLLEAGIPIIDSFYILSGQQEHPKFKRVLNEIIGDLKKGFGITRAVAKHKGIFPELFINMVEAGEVSGNLNDILLKLAEHYEREDALENKLKSAIAYPTLLSAVTFGVLVFLVTVVIPIFADLYESMGAPLPLPTRLILDAGSFLAKFWAVAILMMGGTALALWNIFRGEKGRYTWDRWLLKLPVVGELQRRLMFSRFSRTMSILLCSGVNILEAFNTANKTVNNSILFKELNKIAENVRNGNRICDALMDNRFFPPVFKQMVSIGEEVGNLEMMLARAADFYDREANALLSRISGLIEPVIITVIGVIIGFIVITAVLPMFDIFNMFV</sequence>
<gene>
    <name evidence="12" type="primary">epsF_1</name>
    <name evidence="12" type="ORF">H0A61_01751</name>
</gene>
<dbReference type="FunFam" id="1.20.81.30:FF:000001">
    <property type="entry name" value="Type II secretion system protein F"/>
    <property type="match status" value="2"/>
</dbReference>
<evidence type="ECO:0000256" key="8">
    <source>
        <dbReference type="ARBA" id="ARBA00023136"/>
    </source>
</evidence>
<accession>A0A8A0RP95</accession>
<organism evidence="12 13">
    <name type="scientific">Koleobacter methoxysyntrophicus</name>
    <dbReference type="NCBI Taxonomy" id="2751313"/>
    <lineage>
        <taxon>Bacteria</taxon>
        <taxon>Bacillati</taxon>
        <taxon>Bacillota</taxon>
        <taxon>Clostridia</taxon>
        <taxon>Koleobacterales</taxon>
        <taxon>Koleobacteraceae</taxon>
        <taxon>Koleobacter</taxon>
    </lineage>
</organism>
<evidence type="ECO:0000256" key="9">
    <source>
        <dbReference type="RuleBase" id="RU003923"/>
    </source>
</evidence>
<dbReference type="InterPro" id="IPR018076">
    <property type="entry name" value="T2SS_GspF_dom"/>
</dbReference>
<dbReference type="AlphaFoldDB" id="A0A8A0RP95"/>
<evidence type="ECO:0000256" key="3">
    <source>
        <dbReference type="ARBA" id="ARBA00022448"/>
    </source>
</evidence>
<evidence type="ECO:0000256" key="6">
    <source>
        <dbReference type="ARBA" id="ARBA00022692"/>
    </source>
</evidence>
<keyword evidence="6 9" id="KW-0812">Transmembrane</keyword>
<dbReference type="Gene3D" id="1.20.81.30">
    <property type="entry name" value="Type II secretion system (T2SS), domain F"/>
    <property type="match status" value="2"/>
</dbReference>
<keyword evidence="3 9" id="KW-0813">Transport</keyword>
<dbReference type="PRINTS" id="PR00812">
    <property type="entry name" value="BCTERIALGSPF"/>
</dbReference>
<evidence type="ECO:0000256" key="4">
    <source>
        <dbReference type="ARBA" id="ARBA00022475"/>
    </source>
</evidence>
<keyword evidence="7 10" id="KW-1133">Transmembrane helix</keyword>
<keyword evidence="8 10" id="KW-0472">Membrane</keyword>
<evidence type="ECO:0000259" key="11">
    <source>
        <dbReference type="Pfam" id="PF00482"/>
    </source>
</evidence>
<dbReference type="GO" id="GO:0005886">
    <property type="term" value="C:plasma membrane"/>
    <property type="evidence" value="ECO:0007669"/>
    <property type="project" value="UniProtKB-SubCell"/>
</dbReference>
<dbReference type="GO" id="GO:0015628">
    <property type="term" value="P:protein secretion by the type II secretion system"/>
    <property type="evidence" value="ECO:0007669"/>
    <property type="project" value="TreeGrafter"/>
</dbReference>
<feature type="domain" description="Type II secretion system protein GspF" evidence="11">
    <location>
        <begin position="69"/>
        <end position="192"/>
    </location>
</feature>
<dbReference type="PANTHER" id="PTHR30012">
    <property type="entry name" value="GENERAL SECRETION PATHWAY PROTEIN"/>
    <property type="match status" value="1"/>
</dbReference>
<dbReference type="InterPro" id="IPR003004">
    <property type="entry name" value="GspF/PilC"/>
</dbReference>
<feature type="transmembrane region" description="Helical" evidence="10">
    <location>
        <begin position="215"/>
        <end position="238"/>
    </location>
</feature>
<dbReference type="Pfam" id="PF00482">
    <property type="entry name" value="T2SSF"/>
    <property type="match status" value="2"/>
</dbReference>
<keyword evidence="13" id="KW-1185">Reference proteome</keyword>
<name>A0A8A0RP95_9FIRM</name>
<evidence type="ECO:0000313" key="12">
    <source>
        <dbReference type="EMBL" id="QSQ09388.1"/>
    </source>
</evidence>
<dbReference type="KEGG" id="kme:H0A61_01751"/>
<protein>
    <submittedName>
        <fullName evidence="12">Type II secretion system protein F</fullName>
    </submittedName>
</protein>
<comment type="similarity">
    <text evidence="2 9">Belongs to the GSP F family.</text>
</comment>
<evidence type="ECO:0000256" key="1">
    <source>
        <dbReference type="ARBA" id="ARBA00004429"/>
    </source>
</evidence>
<evidence type="ECO:0000256" key="10">
    <source>
        <dbReference type="SAM" id="Phobius"/>
    </source>
</evidence>
<comment type="subcellular location">
    <subcellularLocation>
        <location evidence="1">Cell inner membrane</location>
        <topology evidence="1">Multi-pass membrane protein</topology>
    </subcellularLocation>
    <subcellularLocation>
        <location evidence="9">Cell membrane</location>
        <topology evidence="9">Multi-pass membrane protein</topology>
    </subcellularLocation>
</comment>
<dbReference type="EMBL" id="CP059066">
    <property type="protein sequence ID" value="QSQ09388.1"/>
    <property type="molecule type" value="Genomic_DNA"/>
</dbReference>
<dbReference type="Proteomes" id="UP000662904">
    <property type="component" value="Chromosome"/>
</dbReference>
<dbReference type="RefSeq" id="WP_206706747.1">
    <property type="nucleotide sequence ID" value="NZ_CP059066.1"/>
</dbReference>
<feature type="transmembrane region" description="Helical" evidence="10">
    <location>
        <begin position="174"/>
        <end position="195"/>
    </location>
</feature>
<feature type="domain" description="Type II secretion system protein GspF" evidence="11">
    <location>
        <begin position="272"/>
        <end position="394"/>
    </location>
</feature>
<keyword evidence="5" id="KW-0997">Cell inner membrane</keyword>
<dbReference type="PROSITE" id="PS00874">
    <property type="entry name" value="T2SP_F"/>
    <property type="match status" value="1"/>
</dbReference>
<proteinExistence type="inferred from homology"/>
<keyword evidence="4" id="KW-1003">Cell membrane</keyword>
<feature type="transmembrane region" description="Helical" evidence="10">
    <location>
        <begin position="375"/>
        <end position="396"/>
    </location>
</feature>
<reference evidence="12" key="1">
    <citation type="submission" date="2020-07" db="EMBL/GenBank/DDBJ databases">
        <title>Koleobacter methoxysyntrophicus gen. nov., sp. nov., a novel anaerobic bacterium isolated from deep subsurface oil field and proposal of Koleobacterales ord. nov. in the phylum Firmicutes.</title>
        <authorList>
            <person name="Sakamoto S."/>
            <person name="Tamaki H."/>
        </authorList>
    </citation>
    <scope>NUCLEOTIDE SEQUENCE</scope>
    <source>
        <strain evidence="12">NRmbB1</strain>
    </source>
</reference>
<evidence type="ECO:0000256" key="7">
    <source>
        <dbReference type="ARBA" id="ARBA00022989"/>
    </source>
</evidence>
<evidence type="ECO:0000313" key="13">
    <source>
        <dbReference type="Proteomes" id="UP000662904"/>
    </source>
</evidence>
<dbReference type="InterPro" id="IPR001992">
    <property type="entry name" value="T2SS_GspF/T4SS_PilC_CS"/>
</dbReference>
<evidence type="ECO:0000256" key="2">
    <source>
        <dbReference type="ARBA" id="ARBA00005745"/>
    </source>
</evidence>
<evidence type="ECO:0000256" key="5">
    <source>
        <dbReference type="ARBA" id="ARBA00022519"/>
    </source>
</evidence>
<dbReference type="PANTHER" id="PTHR30012:SF0">
    <property type="entry name" value="TYPE II SECRETION SYSTEM PROTEIN F-RELATED"/>
    <property type="match status" value="1"/>
</dbReference>
<dbReference type="InterPro" id="IPR042094">
    <property type="entry name" value="T2SS_GspF_sf"/>
</dbReference>